<accession>A0A937JYC7</accession>
<dbReference type="SUPFAM" id="SSF56935">
    <property type="entry name" value="Porins"/>
    <property type="match status" value="1"/>
</dbReference>
<feature type="signal peptide" evidence="2">
    <location>
        <begin position="1"/>
        <end position="20"/>
    </location>
</feature>
<evidence type="ECO:0000256" key="1">
    <source>
        <dbReference type="ARBA" id="ARBA00022729"/>
    </source>
</evidence>
<evidence type="ECO:0000313" key="3">
    <source>
        <dbReference type="EMBL" id="MBL3656303.1"/>
    </source>
</evidence>
<dbReference type="GO" id="GO:0015344">
    <property type="term" value="F:siderophore uptake transmembrane transporter activity"/>
    <property type="evidence" value="ECO:0007669"/>
    <property type="project" value="TreeGrafter"/>
</dbReference>
<evidence type="ECO:0000256" key="2">
    <source>
        <dbReference type="SAM" id="SignalP"/>
    </source>
</evidence>
<keyword evidence="3" id="KW-0675">Receptor</keyword>
<organism evidence="3 4">
    <name type="scientific">Fulvivirga sediminis</name>
    <dbReference type="NCBI Taxonomy" id="2803949"/>
    <lineage>
        <taxon>Bacteria</taxon>
        <taxon>Pseudomonadati</taxon>
        <taxon>Bacteroidota</taxon>
        <taxon>Cytophagia</taxon>
        <taxon>Cytophagales</taxon>
        <taxon>Fulvivirgaceae</taxon>
        <taxon>Fulvivirga</taxon>
    </lineage>
</organism>
<dbReference type="AlphaFoldDB" id="A0A937JYC7"/>
<name>A0A937JYC7_9BACT</name>
<reference evidence="3" key="1">
    <citation type="submission" date="2021-01" db="EMBL/GenBank/DDBJ databases">
        <title>Fulvivirga kasyanovii gen. nov., sp nov., a novel member of the phylum Bacteroidetes isolated from seawater in a mussel farm.</title>
        <authorList>
            <person name="Zhao L.-H."/>
            <person name="Wang Z.-J."/>
        </authorList>
    </citation>
    <scope>NUCLEOTIDE SEQUENCE</scope>
    <source>
        <strain evidence="3">2943</strain>
    </source>
</reference>
<proteinExistence type="predicted"/>
<dbReference type="RefSeq" id="WP_202244090.1">
    <property type="nucleotide sequence ID" value="NZ_JAESIY010000004.1"/>
</dbReference>
<sequence length="718" mass="80451">MKSFSLITLILSLLAGRSYSQTLISGEITDAVGVGLPGANVYLKGTYDGASSDENGSFQFETDELGTQVLVVSMVGYHEFVKEITCEEKGIHLNVVLKESINELTAVTITAGAIEASDEAKSFIMKPLDIVTTSGAAGNLFGALTKLPGTATVGNDGRLFVRGGDASETNIYIDGLEVANAYGSTAPNVPTRSRFDANLFKGSFFSTGGYSAEYGQALSSALVLNSVDMPLRNQADISLMSVGGTYSQTLIGKQNSISFNGSFMDLKPYQSIISQNYDWQRAPHSWSAELLGRQKYGESGMLKVFAHTESAQFTLNQPVVGEDYKQSIEMNNKYHFGSASFKQSLDENWFVYGGASFSLNTDDVKIDNIPYETKAILAHGKMAAVKDFSDQFSVKNGIEYYYDHFTQQNVNLSLEREYNNDFVDHFIEADYYLSSKFVLRGGLRTSYSSYLNEIWATPRASLAYKSGDKSQFSLAYGAFRQMPKPERIVQADRLENSKAQHLIFNYLLEAEGRTFRIESFYKKYSQLVKFDTLVNQTYYHLNNSGEGYSRGFDLFYRDNKSITGTDFWVTYSFVDSKRKFDQFTTQVTPGYAPRHNVSVVMKHFIKQFKSQIGFSYSWNDGYTYNDKNQSVEMGRKTKDYHNLSLSWSYLPRPNIIIHAECSNVLASENVFGYEFSTKPDESGKYARQPIIQSADRFLFLGIFITLSKDKSANMMNNL</sequence>
<evidence type="ECO:0000313" key="4">
    <source>
        <dbReference type="Proteomes" id="UP000659388"/>
    </source>
</evidence>
<dbReference type="InterPro" id="IPR039426">
    <property type="entry name" value="TonB-dep_rcpt-like"/>
</dbReference>
<dbReference type="PANTHER" id="PTHR30069:SF29">
    <property type="entry name" value="HEMOGLOBIN AND HEMOGLOBIN-HAPTOGLOBIN-BINDING PROTEIN 1-RELATED"/>
    <property type="match status" value="1"/>
</dbReference>
<dbReference type="Gene3D" id="2.60.40.1120">
    <property type="entry name" value="Carboxypeptidase-like, regulatory domain"/>
    <property type="match status" value="1"/>
</dbReference>
<protein>
    <submittedName>
        <fullName evidence="3">TonB-dependent receptor</fullName>
    </submittedName>
</protein>
<dbReference type="Proteomes" id="UP000659388">
    <property type="component" value="Unassembled WGS sequence"/>
</dbReference>
<keyword evidence="4" id="KW-1185">Reference proteome</keyword>
<dbReference type="PANTHER" id="PTHR30069">
    <property type="entry name" value="TONB-DEPENDENT OUTER MEMBRANE RECEPTOR"/>
    <property type="match status" value="1"/>
</dbReference>
<feature type="chain" id="PRO_5037849781" evidence="2">
    <location>
        <begin position="21"/>
        <end position="718"/>
    </location>
</feature>
<dbReference type="GO" id="GO:0009279">
    <property type="term" value="C:cell outer membrane"/>
    <property type="evidence" value="ECO:0007669"/>
    <property type="project" value="TreeGrafter"/>
</dbReference>
<comment type="caution">
    <text evidence="3">The sequence shown here is derived from an EMBL/GenBank/DDBJ whole genome shotgun (WGS) entry which is preliminary data.</text>
</comment>
<dbReference type="InterPro" id="IPR008969">
    <property type="entry name" value="CarboxyPept-like_regulatory"/>
</dbReference>
<gene>
    <name evidence="3" type="ORF">JL102_09190</name>
</gene>
<dbReference type="Pfam" id="PF13715">
    <property type="entry name" value="CarbopepD_reg_2"/>
    <property type="match status" value="1"/>
</dbReference>
<dbReference type="SUPFAM" id="SSF49464">
    <property type="entry name" value="Carboxypeptidase regulatory domain-like"/>
    <property type="match status" value="1"/>
</dbReference>
<dbReference type="GO" id="GO:0044718">
    <property type="term" value="P:siderophore transmembrane transport"/>
    <property type="evidence" value="ECO:0007669"/>
    <property type="project" value="TreeGrafter"/>
</dbReference>
<keyword evidence="1 2" id="KW-0732">Signal</keyword>
<dbReference type="EMBL" id="JAESIY010000004">
    <property type="protein sequence ID" value="MBL3656303.1"/>
    <property type="molecule type" value="Genomic_DNA"/>
</dbReference>